<dbReference type="PANTHER" id="PTHR48111:SF22">
    <property type="entry name" value="REGULATOR OF RPOS"/>
    <property type="match status" value="1"/>
</dbReference>
<evidence type="ECO:0000256" key="6">
    <source>
        <dbReference type="PROSITE-ProRule" id="PRU00169"/>
    </source>
</evidence>
<dbReference type="EMBL" id="JBHRSS010000008">
    <property type="protein sequence ID" value="MFC3105312.1"/>
    <property type="molecule type" value="Genomic_DNA"/>
</dbReference>
<dbReference type="Pfam" id="PF00486">
    <property type="entry name" value="Trans_reg_C"/>
    <property type="match status" value="1"/>
</dbReference>
<keyword evidence="5" id="KW-0804">Transcription</keyword>
<dbReference type="InterPro" id="IPR039420">
    <property type="entry name" value="WalR-like"/>
</dbReference>
<organism evidence="10 11">
    <name type="scientific">Salinisphaera aquimarina</name>
    <dbReference type="NCBI Taxonomy" id="2094031"/>
    <lineage>
        <taxon>Bacteria</taxon>
        <taxon>Pseudomonadati</taxon>
        <taxon>Pseudomonadota</taxon>
        <taxon>Gammaproteobacteria</taxon>
        <taxon>Salinisphaerales</taxon>
        <taxon>Salinisphaeraceae</taxon>
        <taxon>Salinisphaera</taxon>
    </lineage>
</organism>
<dbReference type="SMART" id="SM00862">
    <property type="entry name" value="Trans_reg_C"/>
    <property type="match status" value="1"/>
</dbReference>
<keyword evidence="2" id="KW-0902">Two-component regulatory system</keyword>
<dbReference type="PROSITE" id="PS51755">
    <property type="entry name" value="OMPR_PHOB"/>
    <property type="match status" value="1"/>
</dbReference>
<dbReference type="Gene3D" id="3.40.50.2300">
    <property type="match status" value="1"/>
</dbReference>
<keyword evidence="11" id="KW-1185">Reference proteome</keyword>
<dbReference type="InterPro" id="IPR011006">
    <property type="entry name" value="CheY-like_superfamily"/>
</dbReference>
<keyword evidence="3" id="KW-0805">Transcription regulation</keyword>
<evidence type="ECO:0000256" key="1">
    <source>
        <dbReference type="ARBA" id="ARBA00022553"/>
    </source>
</evidence>
<evidence type="ECO:0000256" key="3">
    <source>
        <dbReference type="ARBA" id="ARBA00023015"/>
    </source>
</evidence>
<dbReference type="SUPFAM" id="SSF52172">
    <property type="entry name" value="CheY-like"/>
    <property type="match status" value="1"/>
</dbReference>
<keyword evidence="4 7" id="KW-0238">DNA-binding</keyword>
<dbReference type="Gene3D" id="1.10.10.10">
    <property type="entry name" value="Winged helix-like DNA-binding domain superfamily/Winged helix DNA-binding domain"/>
    <property type="match status" value="1"/>
</dbReference>
<comment type="caution">
    <text evidence="10">The sequence shown here is derived from an EMBL/GenBank/DDBJ whole genome shotgun (WGS) entry which is preliminary data.</text>
</comment>
<feature type="DNA-binding region" description="OmpR/PhoB-type" evidence="7">
    <location>
        <begin position="124"/>
        <end position="222"/>
    </location>
</feature>
<feature type="domain" description="Response regulatory" evidence="8">
    <location>
        <begin position="2"/>
        <end position="117"/>
    </location>
</feature>
<evidence type="ECO:0000259" key="8">
    <source>
        <dbReference type="PROSITE" id="PS50110"/>
    </source>
</evidence>
<protein>
    <submittedName>
        <fullName evidence="10">Response regulator transcription factor</fullName>
    </submittedName>
</protein>
<feature type="modified residue" description="4-aspartylphosphate" evidence="6">
    <location>
        <position position="51"/>
    </location>
</feature>
<evidence type="ECO:0000313" key="10">
    <source>
        <dbReference type="EMBL" id="MFC3105312.1"/>
    </source>
</evidence>
<dbReference type="RefSeq" id="WP_380690871.1">
    <property type="nucleotide sequence ID" value="NZ_JBHRSS010000008.1"/>
</dbReference>
<proteinExistence type="predicted"/>
<evidence type="ECO:0000313" key="11">
    <source>
        <dbReference type="Proteomes" id="UP001595462"/>
    </source>
</evidence>
<evidence type="ECO:0000256" key="5">
    <source>
        <dbReference type="ARBA" id="ARBA00023163"/>
    </source>
</evidence>
<dbReference type="SMART" id="SM00448">
    <property type="entry name" value="REC"/>
    <property type="match status" value="1"/>
</dbReference>
<dbReference type="PROSITE" id="PS50110">
    <property type="entry name" value="RESPONSE_REGULATORY"/>
    <property type="match status" value="1"/>
</dbReference>
<sequence>MHVLIIEDNDTLATNIGEYLEQQGDEPDFASDGSVGLRLCEAHHYDAVVLDLHLPKIDGIALCRRLREEIHKTTPVLMLTARDTVDDRIQGFEAGADDYLTKPFSLRELYLRLQAIVRRRADALNQLRAADLCMDIDQRLVHCNSARLELAPISFQILELLMRAHPGVVTRAEIEHVIWNDEPPESEAALRGHIHRLRHLLGVPGGRSVIRTVHGVGYQLTANPV</sequence>
<dbReference type="InterPro" id="IPR001789">
    <property type="entry name" value="Sig_transdc_resp-reg_receiver"/>
</dbReference>
<evidence type="ECO:0000256" key="7">
    <source>
        <dbReference type="PROSITE-ProRule" id="PRU01091"/>
    </source>
</evidence>
<dbReference type="Pfam" id="PF00072">
    <property type="entry name" value="Response_reg"/>
    <property type="match status" value="1"/>
</dbReference>
<dbReference type="CDD" id="cd00383">
    <property type="entry name" value="trans_reg_C"/>
    <property type="match status" value="1"/>
</dbReference>
<gene>
    <name evidence="10" type="ORF">ACFOSU_15630</name>
</gene>
<dbReference type="Gene3D" id="6.10.250.690">
    <property type="match status" value="1"/>
</dbReference>
<feature type="domain" description="OmpR/PhoB-type" evidence="9">
    <location>
        <begin position="124"/>
        <end position="222"/>
    </location>
</feature>
<keyword evidence="1 6" id="KW-0597">Phosphoprotein</keyword>
<reference evidence="11" key="1">
    <citation type="journal article" date="2019" name="Int. J. Syst. Evol. Microbiol.">
        <title>The Global Catalogue of Microorganisms (GCM) 10K type strain sequencing project: providing services to taxonomists for standard genome sequencing and annotation.</title>
        <authorList>
            <consortium name="The Broad Institute Genomics Platform"/>
            <consortium name="The Broad Institute Genome Sequencing Center for Infectious Disease"/>
            <person name="Wu L."/>
            <person name="Ma J."/>
        </authorList>
    </citation>
    <scope>NUCLEOTIDE SEQUENCE [LARGE SCALE GENOMIC DNA]</scope>
    <source>
        <strain evidence="11">KCTC 52640</strain>
    </source>
</reference>
<dbReference type="PANTHER" id="PTHR48111">
    <property type="entry name" value="REGULATOR OF RPOS"/>
    <property type="match status" value="1"/>
</dbReference>
<dbReference type="Proteomes" id="UP001595462">
    <property type="component" value="Unassembled WGS sequence"/>
</dbReference>
<name>A0ABV7EUT3_9GAMM</name>
<dbReference type="InterPro" id="IPR001867">
    <property type="entry name" value="OmpR/PhoB-type_DNA-bd"/>
</dbReference>
<evidence type="ECO:0000256" key="4">
    <source>
        <dbReference type="ARBA" id="ARBA00023125"/>
    </source>
</evidence>
<accession>A0ABV7EUT3</accession>
<evidence type="ECO:0000259" key="9">
    <source>
        <dbReference type="PROSITE" id="PS51755"/>
    </source>
</evidence>
<dbReference type="InterPro" id="IPR036388">
    <property type="entry name" value="WH-like_DNA-bd_sf"/>
</dbReference>
<evidence type="ECO:0000256" key="2">
    <source>
        <dbReference type="ARBA" id="ARBA00023012"/>
    </source>
</evidence>